<dbReference type="InParanoid" id="Q01ZT7"/>
<gene>
    <name evidence="10" type="ordered locus">Acid_3859</name>
</gene>
<dbReference type="eggNOG" id="COG0784">
    <property type="taxonomic scope" value="Bacteria"/>
</dbReference>
<evidence type="ECO:0000256" key="4">
    <source>
        <dbReference type="ARBA" id="ARBA00022679"/>
    </source>
</evidence>
<dbReference type="InterPro" id="IPR004358">
    <property type="entry name" value="Sig_transdc_His_kin-like_C"/>
</dbReference>
<dbReference type="InterPro" id="IPR001789">
    <property type="entry name" value="Sig_transdc_resp-reg_receiver"/>
</dbReference>
<dbReference type="PROSITE" id="PS50112">
    <property type="entry name" value="PAS"/>
    <property type="match status" value="1"/>
</dbReference>
<dbReference type="Gene3D" id="3.40.50.2300">
    <property type="match status" value="1"/>
</dbReference>
<dbReference type="HOGENOM" id="CLU_000445_114_51_0"/>
<dbReference type="eggNOG" id="COG4191">
    <property type="taxonomic scope" value="Bacteria"/>
</dbReference>
<dbReference type="SUPFAM" id="SSF55874">
    <property type="entry name" value="ATPase domain of HSP90 chaperone/DNA topoisomerase II/histidine kinase"/>
    <property type="match status" value="1"/>
</dbReference>
<dbReference type="SMART" id="SM00387">
    <property type="entry name" value="HATPase_c"/>
    <property type="match status" value="1"/>
</dbReference>
<dbReference type="InterPro" id="IPR005467">
    <property type="entry name" value="His_kinase_dom"/>
</dbReference>
<keyword evidence="4 10" id="KW-0808">Transferase</keyword>
<dbReference type="InterPro" id="IPR003661">
    <property type="entry name" value="HisK_dim/P_dom"/>
</dbReference>
<dbReference type="FunCoup" id="Q01ZT7">
    <property type="interactions" value="321"/>
</dbReference>
<dbReference type="STRING" id="234267.Acid_3859"/>
<dbReference type="InterPro" id="IPR029016">
    <property type="entry name" value="GAF-like_dom_sf"/>
</dbReference>
<dbReference type="SUPFAM" id="SSF55781">
    <property type="entry name" value="GAF domain-like"/>
    <property type="match status" value="1"/>
</dbReference>
<dbReference type="eggNOG" id="COG2203">
    <property type="taxonomic scope" value="Bacteria"/>
</dbReference>
<keyword evidence="5 10" id="KW-0418">Kinase</keyword>
<reference evidence="10" key="1">
    <citation type="submission" date="2006-10" db="EMBL/GenBank/DDBJ databases">
        <title>Complete sequence of Solibacter usitatus Ellin6076.</title>
        <authorList>
            <consortium name="US DOE Joint Genome Institute"/>
            <person name="Copeland A."/>
            <person name="Lucas S."/>
            <person name="Lapidus A."/>
            <person name="Barry K."/>
            <person name="Detter J.C."/>
            <person name="Glavina del Rio T."/>
            <person name="Hammon N."/>
            <person name="Israni S."/>
            <person name="Dalin E."/>
            <person name="Tice H."/>
            <person name="Pitluck S."/>
            <person name="Thompson L.S."/>
            <person name="Brettin T."/>
            <person name="Bruce D."/>
            <person name="Han C."/>
            <person name="Tapia R."/>
            <person name="Gilna P."/>
            <person name="Schmutz J."/>
            <person name="Larimer F."/>
            <person name="Land M."/>
            <person name="Hauser L."/>
            <person name="Kyrpides N."/>
            <person name="Mikhailova N."/>
            <person name="Janssen P.H."/>
            <person name="Kuske C.R."/>
            <person name="Richardson P."/>
        </authorList>
    </citation>
    <scope>NUCLEOTIDE SEQUENCE</scope>
    <source>
        <strain evidence="10">Ellin6076</strain>
    </source>
</reference>
<dbReference type="PRINTS" id="PR00344">
    <property type="entry name" value="BCTRLSENSOR"/>
</dbReference>
<evidence type="ECO:0000256" key="5">
    <source>
        <dbReference type="ARBA" id="ARBA00022777"/>
    </source>
</evidence>
<dbReference type="SUPFAM" id="SSF47384">
    <property type="entry name" value="Homodimeric domain of signal transducing histidine kinase"/>
    <property type="match status" value="1"/>
</dbReference>
<dbReference type="Pfam" id="PF00512">
    <property type="entry name" value="HisKA"/>
    <property type="match status" value="1"/>
</dbReference>
<dbReference type="PANTHER" id="PTHR43065">
    <property type="entry name" value="SENSOR HISTIDINE KINASE"/>
    <property type="match status" value="1"/>
</dbReference>
<dbReference type="OrthoDB" id="9761183at2"/>
<feature type="modified residue" description="4-aspartylphosphate" evidence="6">
    <location>
        <position position="613"/>
    </location>
</feature>
<dbReference type="Pfam" id="PF02518">
    <property type="entry name" value="HATPase_c"/>
    <property type="match status" value="1"/>
</dbReference>
<dbReference type="NCBIfam" id="TIGR00229">
    <property type="entry name" value="sensory_box"/>
    <property type="match status" value="1"/>
</dbReference>
<dbReference type="Gene3D" id="3.30.450.20">
    <property type="entry name" value="PAS domain"/>
    <property type="match status" value="1"/>
</dbReference>
<dbReference type="SMART" id="SM00091">
    <property type="entry name" value="PAS"/>
    <property type="match status" value="1"/>
</dbReference>
<dbReference type="PANTHER" id="PTHR43065:SF42">
    <property type="entry name" value="TWO-COMPONENT SENSOR PPRA"/>
    <property type="match status" value="1"/>
</dbReference>
<dbReference type="InterPro" id="IPR011006">
    <property type="entry name" value="CheY-like_superfamily"/>
</dbReference>
<accession>Q01ZT7</accession>
<dbReference type="KEGG" id="sus:Acid_3859"/>
<dbReference type="Gene3D" id="3.30.450.40">
    <property type="match status" value="1"/>
</dbReference>
<feature type="domain" description="Histidine kinase" evidence="7">
    <location>
        <begin position="318"/>
        <end position="541"/>
    </location>
</feature>
<dbReference type="SMART" id="SM00065">
    <property type="entry name" value="GAF"/>
    <property type="match status" value="1"/>
</dbReference>
<protein>
    <recommendedName>
        <fullName evidence="2">histidine kinase</fullName>
        <ecNumber evidence="2">2.7.13.3</ecNumber>
    </recommendedName>
</protein>
<dbReference type="InterPro" id="IPR035965">
    <property type="entry name" value="PAS-like_dom_sf"/>
</dbReference>
<dbReference type="AlphaFoldDB" id="Q01ZT7"/>
<sequence>MGLAYSGDQDGPRLAALRNYRVLDTLEDAAFDRVTEMTARLFQAPIAVISFVEQSRLFFKSHFGLEISQISSHGSFCAHTILSNDVMVVPDAAKDPRFASAPVTVGGLRIRFYAGAPLITPAGYRLGALAVMDTRPRPALTEDETATLVDLAGLVMHDLNGRQELARARNLPGMAAEAEAKFTAFMESASQAIIAINHHGEIEVVNHKAEELFGYVREEMVGQRLELLLPDSLRHAHAAHRKDFFAHPHARPMGIGMDLAGQRKSGHQFPVEISLNHVEVGSRALAFAFITDITARLRLEQQLRQSQKLEAVGQLAGGVAHDFNNLLTVIHGYSSMSLDSLAADSPLREPIEEIEKAAVSAASLTRQLLAFSRRNVVRPQILNLNTVISHMQKMLVRVLGEDVELIMEMGAALDTIRADPGLIEQILMNLAVNSRDAMPHGGKLILETANLYLDKEYAGAHLAVKTGPHAMLAVTDTGSGMSEEIRSRIFEPFFTTKPQGQGTGLGLATVYGIVQQMEGSIWVYSEPGKGTTFKILFPSAEKGELADSAAQPRQVDTRGKEGILLVEDESAVRKFVRALLERQGYTVFEAADSDAAFKIANDPAATFDLLLTDVVMPRMNGPQIAAQIEAVRPGLRVLYMSGYTDRTIHLHDQIGIHSNFIQKPFTPAGLAQKLRELLTSSSDAQA</sequence>
<keyword evidence="3 6" id="KW-0597">Phosphoprotein</keyword>
<dbReference type="GO" id="GO:0000155">
    <property type="term" value="F:phosphorelay sensor kinase activity"/>
    <property type="evidence" value="ECO:0007669"/>
    <property type="project" value="InterPro"/>
</dbReference>
<dbReference type="SUPFAM" id="SSF55785">
    <property type="entry name" value="PYP-like sensor domain (PAS domain)"/>
    <property type="match status" value="1"/>
</dbReference>
<dbReference type="Gene3D" id="3.30.565.10">
    <property type="entry name" value="Histidine kinase-like ATPase, C-terminal domain"/>
    <property type="match status" value="1"/>
</dbReference>
<dbReference type="SMART" id="SM00448">
    <property type="entry name" value="REC"/>
    <property type="match status" value="1"/>
</dbReference>
<dbReference type="Gene3D" id="1.10.287.130">
    <property type="match status" value="1"/>
</dbReference>
<evidence type="ECO:0000259" key="8">
    <source>
        <dbReference type="PROSITE" id="PS50110"/>
    </source>
</evidence>
<dbReference type="InterPro" id="IPR000014">
    <property type="entry name" value="PAS"/>
</dbReference>
<dbReference type="EMBL" id="CP000473">
    <property type="protein sequence ID" value="ABJ84828.1"/>
    <property type="molecule type" value="Genomic_DNA"/>
</dbReference>
<comment type="catalytic activity">
    <reaction evidence="1">
        <text>ATP + protein L-histidine = ADP + protein N-phospho-L-histidine.</text>
        <dbReference type="EC" id="2.7.13.3"/>
    </reaction>
</comment>
<dbReference type="InterPro" id="IPR036890">
    <property type="entry name" value="HATPase_C_sf"/>
</dbReference>
<evidence type="ECO:0000259" key="9">
    <source>
        <dbReference type="PROSITE" id="PS50112"/>
    </source>
</evidence>
<dbReference type="Pfam" id="PF13426">
    <property type="entry name" value="PAS_9"/>
    <property type="match status" value="1"/>
</dbReference>
<dbReference type="PROSITE" id="PS50110">
    <property type="entry name" value="RESPONSE_REGULATORY"/>
    <property type="match status" value="1"/>
</dbReference>
<dbReference type="EC" id="2.7.13.3" evidence="2"/>
<dbReference type="InterPro" id="IPR036097">
    <property type="entry name" value="HisK_dim/P_sf"/>
</dbReference>
<dbReference type="CDD" id="cd00082">
    <property type="entry name" value="HisKA"/>
    <property type="match status" value="1"/>
</dbReference>
<evidence type="ECO:0000313" key="10">
    <source>
        <dbReference type="EMBL" id="ABJ84828.1"/>
    </source>
</evidence>
<dbReference type="SUPFAM" id="SSF52172">
    <property type="entry name" value="CheY-like"/>
    <property type="match status" value="1"/>
</dbReference>
<feature type="domain" description="Response regulatory" evidence="8">
    <location>
        <begin position="562"/>
        <end position="678"/>
    </location>
</feature>
<organism evidence="10">
    <name type="scientific">Solibacter usitatus (strain Ellin6076)</name>
    <dbReference type="NCBI Taxonomy" id="234267"/>
    <lineage>
        <taxon>Bacteria</taxon>
        <taxon>Pseudomonadati</taxon>
        <taxon>Acidobacteriota</taxon>
        <taxon>Terriglobia</taxon>
        <taxon>Bryobacterales</taxon>
        <taxon>Solibacteraceae</taxon>
        <taxon>Candidatus Solibacter</taxon>
    </lineage>
</organism>
<name>Q01ZT7_SOLUE</name>
<proteinExistence type="predicted"/>
<dbReference type="InterPro" id="IPR003594">
    <property type="entry name" value="HATPase_dom"/>
</dbReference>
<evidence type="ECO:0000259" key="7">
    <source>
        <dbReference type="PROSITE" id="PS50109"/>
    </source>
</evidence>
<evidence type="ECO:0000256" key="1">
    <source>
        <dbReference type="ARBA" id="ARBA00000085"/>
    </source>
</evidence>
<evidence type="ECO:0000256" key="3">
    <source>
        <dbReference type="ARBA" id="ARBA00022553"/>
    </source>
</evidence>
<dbReference type="Pfam" id="PF00072">
    <property type="entry name" value="Response_reg"/>
    <property type="match status" value="1"/>
</dbReference>
<dbReference type="CDD" id="cd00130">
    <property type="entry name" value="PAS"/>
    <property type="match status" value="1"/>
</dbReference>
<evidence type="ECO:0000256" key="6">
    <source>
        <dbReference type="PROSITE-ProRule" id="PRU00169"/>
    </source>
</evidence>
<feature type="domain" description="PAS" evidence="9">
    <location>
        <begin position="178"/>
        <end position="232"/>
    </location>
</feature>
<dbReference type="SMART" id="SM00388">
    <property type="entry name" value="HisKA"/>
    <property type="match status" value="1"/>
</dbReference>
<dbReference type="InterPro" id="IPR003018">
    <property type="entry name" value="GAF"/>
</dbReference>
<dbReference type="PROSITE" id="PS50109">
    <property type="entry name" value="HIS_KIN"/>
    <property type="match status" value="1"/>
</dbReference>
<dbReference type="Pfam" id="PF01590">
    <property type="entry name" value="GAF"/>
    <property type="match status" value="1"/>
</dbReference>
<evidence type="ECO:0000256" key="2">
    <source>
        <dbReference type="ARBA" id="ARBA00012438"/>
    </source>
</evidence>